<gene>
    <name evidence="4" type="ORF">DID88_000999</name>
</gene>
<feature type="compositionally biased region" description="Polar residues" evidence="1">
    <location>
        <begin position="494"/>
        <end position="503"/>
    </location>
</feature>
<keyword evidence="2" id="KW-1133">Transmembrane helix</keyword>
<dbReference type="GO" id="GO:0016020">
    <property type="term" value="C:membrane"/>
    <property type="evidence" value="ECO:0007669"/>
    <property type="project" value="InterPro"/>
</dbReference>
<dbReference type="InterPro" id="IPR006644">
    <property type="entry name" value="Cadg"/>
</dbReference>
<protein>
    <recommendedName>
        <fullName evidence="3">Dystroglycan-type cadherin-like domain-containing protein</fullName>
    </recommendedName>
</protein>
<dbReference type="SUPFAM" id="SSF49313">
    <property type="entry name" value="Cadherin-like"/>
    <property type="match status" value="3"/>
</dbReference>
<feature type="compositionally biased region" description="Basic and acidic residues" evidence="1">
    <location>
        <begin position="1001"/>
        <end position="1023"/>
    </location>
</feature>
<dbReference type="OrthoDB" id="41532at2759"/>
<evidence type="ECO:0000256" key="2">
    <source>
        <dbReference type="SAM" id="Phobius"/>
    </source>
</evidence>
<feature type="region of interest" description="Disordered" evidence="1">
    <location>
        <begin position="983"/>
        <end position="1109"/>
    </location>
</feature>
<dbReference type="Proteomes" id="UP000249056">
    <property type="component" value="Unassembled WGS sequence"/>
</dbReference>
<feature type="region of interest" description="Disordered" evidence="1">
    <location>
        <begin position="399"/>
        <end position="420"/>
    </location>
</feature>
<feature type="region of interest" description="Disordered" evidence="1">
    <location>
        <begin position="860"/>
        <end position="906"/>
    </location>
</feature>
<dbReference type="InterPro" id="IPR015919">
    <property type="entry name" value="Cadherin-like_sf"/>
</dbReference>
<comment type="caution">
    <text evidence="4">The sequence shown here is derived from an EMBL/GenBank/DDBJ whole genome shotgun (WGS) entry which is preliminary data.</text>
</comment>
<organism evidence="4 5">
    <name type="scientific">Monilinia fructigena</name>
    <dbReference type="NCBI Taxonomy" id="38457"/>
    <lineage>
        <taxon>Eukaryota</taxon>
        <taxon>Fungi</taxon>
        <taxon>Dikarya</taxon>
        <taxon>Ascomycota</taxon>
        <taxon>Pezizomycotina</taxon>
        <taxon>Leotiomycetes</taxon>
        <taxon>Helotiales</taxon>
        <taxon>Sclerotiniaceae</taxon>
        <taxon>Monilinia</taxon>
    </lineage>
</organism>
<feature type="domain" description="Dystroglycan-type cadherin-like" evidence="3">
    <location>
        <begin position="53"/>
        <end position="151"/>
    </location>
</feature>
<feature type="compositionally biased region" description="Polar residues" evidence="1">
    <location>
        <begin position="511"/>
        <end position="534"/>
    </location>
</feature>
<dbReference type="GO" id="GO:0005509">
    <property type="term" value="F:calcium ion binding"/>
    <property type="evidence" value="ECO:0007669"/>
    <property type="project" value="InterPro"/>
</dbReference>
<feature type="region of interest" description="Disordered" evidence="1">
    <location>
        <begin position="460"/>
        <end position="540"/>
    </location>
</feature>
<dbReference type="InterPro" id="IPR013783">
    <property type="entry name" value="Ig-like_fold"/>
</dbReference>
<evidence type="ECO:0000313" key="4">
    <source>
        <dbReference type="EMBL" id="RAL65432.1"/>
    </source>
</evidence>
<feature type="compositionally biased region" description="Basic and acidic residues" evidence="1">
    <location>
        <begin position="891"/>
        <end position="901"/>
    </location>
</feature>
<feature type="region of interest" description="Disordered" evidence="1">
    <location>
        <begin position="337"/>
        <end position="356"/>
    </location>
</feature>
<evidence type="ECO:0000259" key="3">
    <source>
        <dbReference type="SMART" id="SM00736"/>
    </source>
</evidence>
<sequence length="1109" mass="118502">MVTEITFGVIASDSSGSVTSNTTLVVSKNSPPIITIPAQSQLALEGPFSAPSTLLYHPSSPFEISFDPATFSSSDGIELKYYALTIDDTPLPSWVLFDESTLTFSGETPEYASLIQPPQTFGVQLIASDVSGYSGASIPFNIRVGVHLLAFNTVNLAANATPGAELNYTGLQNSLQLDGQAANSSNIISVTAQTPAWLNFDNTTLSLTGTPPSDAISYNISVQAMDTYGDIVNTVVLIKIATALFVGPIKDVNATIGSKFSFNLGAYIENALDTTLTAQISPPTDWIYFDSHGFVISGKVPASATPSNINITLTATSKTSKRSSSESFNLAVSASDLASSRGSSGSTPSASGTSAASGINSSASKKLSKGVIAAIVVPVLIVFIALVLCLFYYRIRRSSSSLRPGGPSKEDISGPMRSTSSIERTYSAKNIAPLQLDTSGFSIDASSSVYTSTTPNIVVHENRNSLRRSQTLAPQSKFRESQGSGNRARAYSENALSKTPNRSTWRDTQDTDNTLDSSRTNSSNMLQRNYSNYSRKGHTRRSQYVIDNDPRLRKSDMSQIVTNPSDGTILNLTDSNFSSSPLDNFSVLSGDWSKAARHPLALRQGKSGQNVDKKRVHRKSTTRNLDFALGNVADKSISGIGHGGRESISSFDALNVQGNRGSIGHGQHPSLARNSRTWKTVNTIDTDGDKHRSATSVYSTTSTDLLKFGQATVSPSGGKEMLSIKTVPKSPLAPAPIWEQETGGNSRMSYSSINTRPVSRRGGVSPFFSGGGVASVRRKARRSYADSPTVPEEVHIGDELKAAGTGINNDSLGITYPNGYSSAKEGTRQLRSYIQATFSKSRLRGSDSMMSMDSRFDSISPSMQELQISQGSTESQGNISQSQNRRTQLLEIDRRERERGLGQENVETGSDILLSEFSAGSWESIGESTDVDSQPNFIRHGTDTTIPQIPRLSATESLGNRGRSSTLAIPSFSPFLSNPYSLGAEAPGGTQPSSQHLNLRRSTETDLKQNKKERESREAREESPTMGNLIVGPNARMMMGAGRRPISVDARENKRISSTKAKIGRHGERSSVTLGSLFGSPPPSRGGGGGGKGKGNGKLGSEGDFSAYI</sequence>
<feature type="transmembrane region" description="Helical" evidence="2">
    <location>
        <begin position="371"/>
        <end position="393"/>
    </location>
</feature>
<feature type="compositionally biased region" description="Gly residues" evidence="1">
    <location>
        <begin position="1085"/>
        <end position="1100"/>
    </location>
</feature>
<name>A0A395IYV4_9HELO</name>
<evidence type="ECO:0000313" key="5">
    <source>
        <dbReference type="Proteomes" id="UP000249056"/>
    </source>
</evidence>
<evidence type="ECO:0000256" key="1">
    <source>
        <dbReference type="SAM" id="MobiDB-lite"/>
    </source>
</evidence>
<reference evidence="4 5" key="1">
    <citation type="submission" date="2018-06" db="EMBL/GenBank/DDBJ databases">
        <title>Genome Sequence of the Brown Rot Fungal Pathogen Monilinia fructigena.</title>
        <authorList>
            <person name="Landi L."/>
            <person name="De Miccolis Angelini R.M."/>
            <person name="Pollastro S."/>
            <person name="Abate D."/>
            <person name="Faretra F."/>
            <person name="Romanazzi G."/>
        </authorList>
    </citation>
    <scope>NUCLEOTIDE SEQUENCE [LARGE SCALE GENOMIC DNA]</scope>
    <source>
        <strain evidence="4 5">Mfrg269</strain>
    </source>
</reference>
<dbReference type="Pfam" id="PF05345">
    <property type="entry name" value="He_PIG"/>
    <property type="match status" value="3"/>
</dbReference>
<accession>A0A395IYV4</accession>
<dbReference type="SMART" id="SM00736">
    <property type="entry name" value="CADG"/>
    <property type="match status" value="2"/>
</dbReference>
<dbReference type="EMBL" id="QKRW01000010">
    <property type="protein sequence ID" value="RAL65432.1"/>
    <property type="molecule type" value="Genomic_DNA"/>
</dbReference>
<keyword evidence="5" id="KW-1185">Reference proteome</keyword>
<feature type="domain" description="Dystroglycan-type cadherin-like" evidence="3">
    <location>
        <begin position="244"/>
        <end position="339"/>
    </location>
</feature>
<feature type="compositionally biased region" description="Polar residues" evidence="1">
    <location>
        <begin position="861"/>
        <end position="887"/>
    </location>
</feature>
<feature type="region of interest" description="Disordered" evidence="1">
    <location>
        <begin position="600"/>
        <end position="619"/>
    </location>
</feature>
<keyword evidence="2" id="KW-0472">Membrane</keyword>
<keyword evidence="2" id="KW-0812">Transmembrane</keyword>
<dbReference type="Gene3D" id="2.60.40.10">
    <property type="entry name" value="Immunoglobulins"/>
    <property type="match status" value="3"/>
</dbReference>
<dbReference type="AlphaFoldDB" id="A0A395IYV4"/>
<proteinExistence type="predicted"/>